<proteinExistence type="predicted"/>
<dbReference type="Gene3D" id="3.30.70.330">
    <property type="match status" value="1"/>
</dbReference>
<feature type="region of interest" description="Disordered" evidence="1">
    <location>
        <begin position="1"/>
        <end position="64"/>
    </location>
</feature>
<reference evidence="2" key="1">
    <citation type="submission" date="2023-06" db="EMBL/GenBank/DDBJ databases">
        <authorList>
            <person name="Delattre M."/>
        </authorList>
    </citation>
    <scope>NUCLEOTIDE SEQUENCE</scope>
    <source>
        <strain evidence="2">AF72</strain>
    </source>
</reference>
<dbReference type="SUPFAM" id="SSF54928">
    <property type="entry name" value="RNA-binding domain, RBD"/>
    <property type="match status" value="1"/>
</dbReference>
<dbReference type="EMBL" id="CATQJA010002542">
    <property type="protein sequence ID" value="CAJ0571147.1"/>
    <property type="molecule type" value="Genomic_DNA"/>
</dbReference>
<feature type="region of interest" description="Disordered" evidence="1">
    <location>
        <begin position="176"/>
        <end position="209"/>
    </location>
</feature>
<dbReference type="AlphaFoldDB" id="A0AA36CNC3"/>
<organism evidence="2 3">
    <name type="scientific">Mesorhabditis spiculigera</name>
    <dbReference type="NCBI Taxonomy" id="96644"/>
    <lineage>
        <taxon>Eukaryota</taxon>
        <taxon>Metazoa</taxon>
        <taxon>Ecdysozoa</taxon>
        <taxon>Nematoda</taxon>
        <taxon>Chromadorea</taxon>
        <taxon>Rhabditida</taxon>
        <taxon>Rhabditina</taxon>
        <taxon>Rhabditomorpha</taxon>
        <taxon>Rhabditoidea</taxon>
        <taxon>Rhabditidae</taxon>
        <taxon>Mesorhabditinae</taxon>
        <taxon>Mesorhabditis</taxon>
    </lineage>
</organism>
<dbReference type="InterPro" id="IPR035979">
    <property type="entry name" value="RBD_domain_sf"/>
</dbReference>
<accession>A0AA36CNC3</accession>
<dbReference type="GO" id="GO:0003676">
    <property type="term" value="F:nucleic acid binding"/>
    <property type="evidence" value="ECO:0007669"/>
    <property type="project" value="InterPro"/>
</dbReference>
<feature type="compositionally biased region" description="Basic and acidic residues" evidence="1">
    <location>
        <begin position="1"/>
        <end position="40"/>
    </location>
</feature>
<comment type="caution">
    <text evidence="2">The sequence shown here is derived from an EMBL/GenBank/DDBJ whole genome shotgun (WGS) entry which is preliminary data.</text>
</comment>
<keyword evidence="3" id="KW-1185">Reference proteome</keyword>
<dbReference type="InterPro" id="IPR012677">
    <property type="entry name" value="Nucleotide-bd_a/b_plait_sf"/>
</dbReference>
<dbReference type="Proteomes" id="UP001177023">
    <property type="component" value="Unassembled WGS sequence"/>
</dbReference>
<evidence type="ECO:0000313" key="3">
    <source>
        <dbReference type="Proteomes" id="UP001177023"/>
    </source>
</evidence>
<gene>
    <name evidence="2" type="ORF">MSPICULIGERA_LOCUS9570</name>
</gene>
<evidence type="ECO:0000313" key="2">
    <source>
        <dbReference type="EMBL" id="CAJ0571147.1"/>
    </source>
</evidence>
<feature type="compositionally biased region" description="Basic and acidic residues" evidence="1">
    <location>
        <begin position="49"/>
        <end position="59"/>
    </location>
</feature>
<name>A0AA36CNC3_9BILA</name>
<sequence>MPKQKVIDQPKAKEKKKIDPKAGTNDDKKLKPKSQKESKKPATKAQGSNKEHKDPEKLKGTQLKSGSWAAAEALIEFTSIDEAKTAKYALNGEDIFNNSCSIRAEFFRENNVRIRDLDEDHRVYNPDGTPVPLPMPYGMQRGPVPHPAYEQAAYASMGYPRDRAYPGMANPGFPPQMYGFFPGTPHPTPAPRRGGPRRSGFDLPVPRWP</sequence>
<feature type="non-terminal residue" evidence="2">
    <location>
        <position position="209"/>
    </location>
</feature>
<evidence type="ECO:0000256" key="1">
    <source>
        <dbReference type="SAM" id="MobiDB-lite"/>
    </source>
</evidence>
<protein>
    <submittedName>
        <fullName evidence="2">Uncharacterized protein</fullName>
    </submittedName>
</protein>